<dbReference type="Pfam" id="PF07277">
    <property type="entry name" value="SapC"/>
    <property type="match status" value="1"/>
</dbReference>
<protein>
    <recommendedName>
        <fullName evidence="3">SapC protein</fullName>
    </recommendedName>
</protein>
<dbReference type="AlphaFoldDB" id="A0A857JGI1"/>
<name>A0A857JGI1_9ALTE</name>
<dbReference type="RefSeq" id="WP_160177942.1">
    <property type="nucleotide sequence ID" value="NZ_CP047656.1"/>
</dbReference>
<reference evidence="1 2" key="1">
    <citation type="submission" date="2019-12" db="EMBL/GenBank/DDBJ databases">
        <title>Genome sequencing and assembly of endphytes of Porphyra tenera.</title>
        <authorList>
            <person name="Park J.M."/>
            <person name="Shin R."/>
            <person name="Jo S.H."/>
        </authorList>
    </citation>
    <scope>NUCLEOTIDE SEQUENCE [LARGE SCALE GENOMIC DNA]</scope>
    <source>
        <strain evidence="1 2">GPM4</strain>
    </source>
</reference>
<evidence type="ECO:0000313" key="1">
    <source>
        <dbReference type="EMBL" id="QHJ10007.1"/>
    </source>
</evidence>
<sequence length="239" mass="26756">MAKPVLIDFKQHSETLIKTGRGAQFGENVHFIPVIADEVRALALAYPMCFLKDNNTGQFGLNVLTGFEAGENLYLQGDQWRTHYVPIHLRRQPFLVGVTEEGAKPTNDNTVLTLDMDSARVNTEQGESLFNEQGKPSDYLTQMIDLLGQLMSGNNRTEVFIETLLEHDLIEALQLSITLKDGQQKRFDGLYNINEANLGALNSDTLEAFHNKGYLQACYLIAASTGHIQTLVEWKKALQ</sequence>
<evidence type="ECO:0008006" key="3">
    <source>
        <dbReference type="Google" id="ProtNLM"/>
    </source>
</evidence>
<dbReference type="OrthoDB" id="8888710at2"/>
<accession>A0A857JGI1</accession>
<dbReference type="EMBL" id="CP047656">
    <property type="protein sequence ID" value="QHJ10007.1"/>
    <property type="molecule type" value="Genomic_DNA"/>
</dbReference>
<keyword evidence="2" id="KW-1185">Reference proteome</keyword>
<dbReference type="Proteomes" id="UP000464524">
    <property type="component" value="Chromosome"/>
</dbReference>
<organism evidence="1 2">
    <name type="scientific">Paraglaciecola mesophila</name>
    <dbReference type="NCBI Taxonomy" id="197222"/>
    <lineage>
        <taxon>Bacteria</taxon>
        <taxon>Pseudomonadati</taxon>
        <taxon>Pseudomonadota</taxon>
        <taxon>Gammaproteobacteria</taxon>
        <taxon>Alteromonadales</taxon>
        <taxon>Alteromonadaceae</taxon>
        <taxon>Paraglaciecola</taxon>
    </lineage>
</organism>
<dbReference type="InterPro" id="IPR010836">
    <property type="entry name" value="SapC"/>
</dbReference>
<dbReference type="KEGG" id="pmes:FX988_00216"/>
<gene>
    <name evidence="1" type="ORF">FX988_00216</name>
</gene>
<evidence type="ECO:0000313" key="2">
    <source>
        <dbReference type="Proteomes" id="UP000464524"/>
    </source>
</evidence>
<proteinExistence type="predicted"/>